<name>A0A0W0TRV8_LEGER</name>
<dbReference type="PATRIC" id="fig|448.7.peg.971"/>
<dbReference type="STRING" id="448.Lery_0928"/>
<organism evidence="1 2">
    <name type="scientific">Legionella erythra</name>
    <dbReference type="NCBI Taxonomy" id="448"/>
    <lineage>
        <taxon>Bacteria</taxon>
        <taxon>Pseudomonadati</taxon>
        <taxon>Pseudomonadota</taxon>
        <taxon>Gammaproteobacteria</taxon>
        <taxon>Legionellales</taxon>
        <taxon>Legionellaceae</taxon>
        <taxon>Legionella</taxon>
    </lineage>
</organism>
<evidence type="ECO:0000313" key="1">
    <source>
        <dbReference type="EMBL" id="KTC98365.1"/>
    </source>
</evidence>
<protein>
    <submittedName>
        <fullName evidence="1">Uncharacterized protein</fullName>
    </submittedName>
</protein>
<gene>
    <name evidence="1" type="ORF">Lery_0928</name>
</gene>
<sequence>MMLLANGSYANFTFYPNALNNCTSIAGNWAGKGMASSWLTGECHYHGAGTVSAVDSNGHFNIELAVDKDSGSFLCPNHTTKQLAGVCRDGVVTIQTEYGNLNGHFSENTGNASGKLTVSPGMSADVSVQFYRNNR</sequence>
<reference evidence="1 2" key="1">
    <citation type="submission" date="2015-11" db="EMBL/GenBank/DDBJ databases">
        <title>Genomic analysis of 38 Legionella species identifies large and diverse effector repertoires.</title>
        <authorList>
            <person name="Burstein D."/>
            <person name="Amaro F."/>
            <person name="Zusman T."/>
            <person name="Lifshitz Z."/>
            <person name="Cohen O."/>
            <person name="Gilbert J.A."/>
            <person name="Pupko T."/>
            <person name="Shuman H.A."/>
            <person name="Segal G."/>
        </authorList>
    </citation>
    <scope>NUCLEOTIDE SEQUENCE [LARGE SCALE GENOMIC DNA]</scope>
    <source>
        <strain evidence="1 2">SE-32A-C8</strain>
    </source>
</reference>
<dbReference type="AlphaFoldDB" id="A0A0W0TRV8"/>
<comment type="caution">
    <text evidence="1">The sequence shown here is derived from an EMBL/GenBank/DDBJ whole genome shotgun (WGS) entry which is preliminary data.</text>
</comment>
<evidence type="ECO:0000313" key="2">
    <source>
        <dbReference type="Proteomes" id="UP000054773"/>
    </source>
</evidence>
<dbReference type="EMBL" id="LNYA01000021">
    <property type="protein sequence ID" value="KTC98365.1"/>
    <property type="molecule type" value="Genomic_DNA"/>
</dbReference>
<proteinExistence type="predicted"/>
<dbReference type="Proteomes" id="UP000054773">
    <property type="component" value="Unassembled WGS sequence"/>
</dbReference>
<keyword evidence="2" id="KW-1185">Reference proteome</keyword>
<accession>A0A0W0TRV8</accession>
<dbReference type="RefSeq" id="WP_237759145.1">
    <property type="nucleotide sequence ID" value="NZ_CAAAHY010000023.1"/>
</dbReference>